<dbReference type="SUPFAM" id="SSF55729">
    <property type="entry name" value="Acyl-CoA N-acyltransferases (Nat)"/>
    <property type="match status" value="1"/>
</dbReference>
<evidence type="ECO:0000313" key="3">
    <source>
        <dbReference type="Proteomes" id="UP000067683"/>
    </source>
</evidence>
<dbReference type="PANTHER" id="PTHR43415">
    <property type="entry name" value="SPERMIDINE N(1)-ACETYLTRANSFERASE"/>
    <property type="match status" value="1"/>
</dbReference>
<reference evidence="2" key="1">
    <citation type="submission" date="2016-01" db="EMBL/GenBank/DDBJ databases">
        <title>Complete genome of Planococcus rifietoensis type strain M8.</title>
        <authorList>
            <person name="See-Too W.S."/>
        </authorList>
    </citation>
    <scope>NUCLEOTIDE SEQUENCE [LARGE SCALE GENOMIC DNA]</scope>
    <source>
        <strain evidence="2">M8</strain>
    </source>
</reference>
<evidence type="ECO:0000313" key="2">
    <source>
        <dbReference type="EMBL" id="ALS77070.1"/>
    </source>
</evidence>
<accession>A0A0U2YZT6</accession>
<dbReference type="Pfam" id="PF13420">
    <property type="entry name" value="Acetyltransf_4"/>
    <property type="match status" value="1"/>
</dbReference>
<organism evidence="2 3">
    <name type="scientific">Planococcus rifietoensis</name>
    <dbReference type="NCBI Taxonomy" id="200991"/>
    <lineage>
        <taxon>Bacteria</taxon>
        <taxon>Bacillati</taxon>
        <taxon>Bacillota</taxon>
        <taxon>Bacilli</taxon>
        <taxon>Bacillales</taxon>
        <taxon>Caryophanaceae</taxon>
        <taxon>Planococcus</taxon>
    </lineage>
</organism>
<dbReference type="GO" id="GO:0016747">
    <property type="term" value="F:acyltransferase activity, transferring groups other than amino-acyl groups"/>
    <property type="evidence" value="ECO:0007669"/>
    <property type="project" value="InterPro"/>
</dbReference>
<protein>
    <submittedName>
        <fullName evidence="2">GCN5 family acetyltransferase</fullName>
    </submittedName>
</protein>
<keyword evidence="3" id="KW-1185">Reference proteome</keyword>
<dbReference type="KEGG" id="prt:AUC31_11640"/>
<dbReference type="OrthoDB" id="9773249at2"/>
<gene>
    <name evidence="2" type="ORF">AUC31_11640</name>
</gene>
<dbReference type="PANTHER" id="PTHR43415:SF3">
    <property type="entry name" value="GNAT-FAMILY ACETYLTRANSFERASE"/>
    <property type="match status" value="1"/>
</dbReference>
<evidence type="ECO:0000259" key="1">
    <source>
        <dbReference type="PROSITE" id="PS51186"/>
    </source>
</evidence>
<dbReference type="InterPro" id="IPR016181">
    <property type="entry name" value="Acyl_CoA_acyltransferase"/>
</dbReference>
<dbReference type="Proteomes" id="UP000067683">
    <property type="component" value="Chromosome"/>
</dbReference>
<proteinExistence type="predicted"/>
<dbReference type="EMBL" id="CP013659">
    <property type="protein sequence ID" value="ALS77070.1"/>
    <property type="molecule type" value="Genomic_DNA"/>
</dbReference>
<dbReference type="InterPro" id="IPR000182">
    <property type="entry name" value="GNAT_dom"/>
</dbReference>
<dbReference type="CDD" id="cd04301">
    <property type="entry name" value="NAT_SF"/>
    <property type="match status" value="1"/>
</dbReference>
<sequence length="164" mass="18606">MKIRKAENRDAEQIVQVIKNAEDSGYMMFNPGERQISPESFAKFIDVLSANEKSGVFIACEEHQVLGYLIVQNENPRRISHRAYTVMGVHSDSRGKGVGKAMFSHVIAWAKSVDLHRLELTVIAENASAVTLYQKMGFEIEGVKRDSLFINDDYVDEYYMAKLL</sequence>
<name>A0A0U2YZT6_9BACL</name>
<feature type="domain" description="N-acetyltransferase" evidence="1">
    <location>
        <begin position="1"/>
        <end position="164"/>
    </location>
</feature>
<dbReference type="STRING" id="200991.AUC31_11640"/>
<dbReference type="Gene3D" id="3.40.630.30">
    <property type="match status" value="1"/>
</dbReference>
<dbReference type="AlphaFoldDB" id="A0A0U2YZT6"/>
<dbReference type="PROSITE" id="PS51186">
    <property type="entry name" value="GNAT"/>
    <property type="match status" value="1"/>
</dbReference>